<dbReference type="PANTHER" id="PTHR19877">
    <property type="entry name" value="EUKARYOTIC TRANSLATION INITIATION FACTOR 3 SUBUNIT I"/>
    <property type="match status" value="1"/>
</dbReference>
<keyword evidence="10" id="KW-1185">Reference proteome</keyword>
<comment type="caution">
    <text evidence="9">The sequence shown here is derived from an EMBL/GenBank/DDBJ whole genome shotgun (WGS) entry which is preliminary data.</text>
</comment>
<dbReference type="InterPro" id="IPR036322">
    <property type="entry name" value="WD40_repeat_dom_sf"/>
</dbReference>
<dbReference type="EMBL" id="BTGC01000008">
    <property type="protein sequence ID" value="GMM52051.1"/>
    <property type="molecule type" value="Genomic_DNA"/>
</dbReference>
<feature type="repeat" description="WD" evidence="8">
    <location>
        <begin position="6"/>
        <end position="37"/>
    </location>
</feature>
<evidence type="ECO:0000256" key="5">
    <source>
        <dbReference type="ARBA" id="ARBA00022917"/>
    </source>
</evidence>
<keyword evidence="5" id="KW-0648">Protein biosynthesis</keyword>
<evidence type="ECO:0000256" key="4">
    <source>
        <dbReference type="ARBA" id="ARBA00022737"/>
    </source>
</evidence>
<dbReference type="PANTHER" id="PTHR19877:SF1">
    <property type="entry name" value="EUKARYOTIC TRANSLATION INITIATION FACTOR 3 SUBUNIT I"/>
    <property type="match status" value="1"/>
</dbReference>
<dbReference type="GO" id="GO:0003743">
    <property type="term" value="F:translation initiation factor activity"/>
    <property type="evidence" value="ECO:0007669"/>
    <property type="project" value="UniProtKB-KW"/>
</dbReference>
<dbReference type="PROSITE" id="PS50082">
    <property type="entry name" value="WD_REPEATS_2"/>
    <property type="match status" value="3"/>
</dbReference>
<protein>
    <recommendedName>
        <fullName evidence="7">Serine-threonine kinase receptor-associated protein</fullName>
    </recommendedName>
</protein>
<keyword evidence="4" id="KW-0677">Repeat</keyword>
<proteinExistence type="inferred from homology"/>
<evidence type="ECO:0000313" key="10">
    <source>
        <dbReference type="Proteomes" id="UP001362899"/>
    </source>
</evidence>
<evidence type="ECO:0000256" key="2">
    <source>
        <dbReference type="ARBA" id="ARBA00022540"/>
    </source>
</evidence>
<evidence type="ECO:0000313" key="9">
    <source>
        <dbReference type="EMBL" id="GMM52051.1"/>
    </source>
</evidence>
<dbReference type="Pfam" id="PF24805">
    <property type="entry name" value="EIF3I"/>
    <property type="match status" value="1"/>
</dbReference>
<name>A0AAV5RKG6_STABA</name>
<comment type="similarity">
    <text evidence="6">Belongs to the WD repeat STRAP family.</text>
</comment>
<accession>A0AAV5RKG6</accession>
<dbReference type="Gene3D" id="2.130.10.10">
    <property type="entry name" value="YVTN repeat-like/Quinoprotein amine dehydrogenase"/>
    <property type="match status" value="1"/>
</dbReference>
<dbReference type="GO" id="GO:0002183">
    <property type="term" value="P:cytoplasmic translational initiation"/>
    <property type="evidence" value="ECO:0007669"/>
    <property type="project" value="TreeGrafter"/>
</dbReference>
<organism evidence="9 10">
    <name type="scientific">Starmerella bacillaris</name>
    <name type="common">Yeast</name>
    <name type="synonym">Candida zemplinina</name>
    <dbReference type="NCBI Taxonomy" id="1247836"/>
    <lineage>
        <taxon>Eukaryota</taxon>
        <taxon>Fungi</taxon>
        <taxon>Dikarya</taxon>
        <taxon>Ascomycota</taxon>
        <taxon>Saccharomycotina</taxon>
        <taxon>Dipodascomycetes</taxon>
        <taxon>Dipodascales</taxon>
        <taxon>Trichomonascaceae</taxon>
        <taxon>Starmerella</taxon>
    </lineage>
</organism>
<dbReference type="SMART" id="SM00320">
    <property type="entry name" value="WD40"/>
    <property type="match status" value="5"/>
</dbReference>
<evidence type="ECO:0000256" key="8">
    <source>
        <dbReference type="PROSITE-ProRule" id="PRU00221"/>
    </source>
</evidence>
<keyword evidence="1" id="KW-0963">Cytoplasm</keyword>
<evidence type="ECO:0000256" key="1">
    <source>
        <dbReference type="ARBA" id="ARBA00022490"/>
    </source>
</evidence>
<reference evidence="9 10" key="1">
    <citation type="journal article" date="2023" name="Elife">
        <title>Identification of key yeast species and microbe-microbe interactions impacting larval growth of Drosophila in the wild.</title>
        <authorList>
            <person name="Mure A."/>
            <person name="Sugiura Y."/>
            <person name="Maeda R."/>
            <person name="Honda K."/>
            <person name="Sakurai N."/>
            <person name="Takahashi Y."/>
            <person name="Watada M."/>
            <person name="Katoh T."/>
            <person name="Gotoh A."/>
            <person name="Gotoh Y."/>
            <person name="Taniguchi I."/>
            <person name="Nakamura K."/>
            <person name="Hayashi T."/>
            <person name="Katayama T."/>
            <person name="Uemura T."/>
            <person name="Hattori Y."/>
        </authorList>
    </citation>
    <scope>NUCLEOTIDE SEQUENCE [LARGE SCALE GENOMIC DNA]</scope>
    <source>
        <strain evidence="9 10">SB-73</strain>
    </source>
</reference>
<dbReference type="InterPro" id="IPR001680">
    <property type="entry name" value="WD40_rpt"/>
</dbReference>
<evidence type="ECO:0000256" key="3">
    <source>
        <dbReference type="ARBA" id="ARBA00022574"/>
    </source>
</evidence>
<gene>
    <name evidence="9" type="ORF">DASB73_030140</name>
</gene>
<dbReference type="PROSITE" id="PS50294">
    <property type="entry name" value="WD_REPEATS_REGION"/>
    <property type="match status" value="2"/>
</dbReference>
<feature type="repeat" description="WD" evidence="8">
    <location>
        <begin position="48"/>
        <end position="89"/>
    </location>
</feature>
<dbReference type="SUPFAM" id="SSF50978">
    <property type="entry name" value="WD40 repeat-like"/>
    <property type="match status" value="1"/>
</dbReference>
<dbReference type="Proteomes" id="UP001362899">
    <property type="component" value="Unassembled WGS sequence"/>
</dbReference>
<dbReference type="GO" id="GO:0071541">
    <property type="term" value="C:eukaryotic translation initiation factor 3 complex, eIF3m"/>
    <property type="evidence" value="ECO:0007669"/>
    <property type="project" value="TreeGrafter"/>
</dbReference>
<evidence type="ECO:0000256" key="7">
    <source>
        <dbReference type="ARBA" id="ARBA00040390"/>
    </source>
</evidence>
<dbReference type="InterPro" id="IPR027525">
    <property type="entry name" value="eIF3i"/>
</dbReference>
<evidence type="ECO:0000256" key="6">
    <source>
        <dbReference type="ARBA" id="ARBA00038394"/>
    </source>
</evidence>
<dbReference type="GO" id="GO:0003723">
    <property type="term" value="F:RNA binding"/>
    <property type="evidence" value="ECO:0007669"/>
    <property type="project" value="TreeGrafter"/>
</dbReference>
<sequence length="351" mass="39367">MIPIVVKGHERPINQLKYNTDGDLLFSISHDRRVCIWFSDTGELFGTTDKHGGAVNCIDIDRKSTFFITCSTDFAIQFWNLKTGELLEYEHENKEGEVVRGPMRIKYSAIPRFLQIHPDENKLLLVQDTKMNQPSAIVIYDIDMHDLENPVLKQNKVIYPKGSPYVKAVWTYDGKRIIAAHQDGSVSRTCVETGECELSAKVHNDNIVDLQMSQDRSYFITASRDETAVLLPVDGDFQTMKKKFQGDTGLNSAAISPIKDIIIAGGGKKSIEVTTSSGGKFEAHFFNKLFQADLGRVGGHFGPINSIAIHPYGTSYASGSEDGTIRIHHFDKSYFEFDYNEVIKEGVEDTE</sequence>
<keyword evidence="2 9" id="KW-0396">Initiation factor</keyword>
<feature type="repeat" description="WD" evidence="8">
    <location>
        <begin position="297"/>
        <end position="327"/>
    </location>
</feature>
<dbReference type="AlphaFoldDB" id="A0AAV5RKG6"/>
<keyword evidence="3 8" id="KW-0853">WD repeat</keyword>
<dbReference type="InterPro" id="IPR015943">
    <property type="entry name" value="WD40/YVTN_repeat-like_dom_sf"/>
</dbReference>